<evidence type="ECO:0000256" key="1">
    <source>
        <dbReference type="ARBA" id="ARBA00022729"/>
    </source>
</evidence>
<name>A0A0D1LKB4_9LACO</name>
<dbReference type="AlphaFoldDB" id="A0A0D1LKB4"/>
<keyword evidence="2" id="KW-0812">Transmembrane</keyword>
<keyword evidence="2" id="KW-1133">Transmembrane helix</keyword>
<dbReference type="InterPro" id="IPR022263">
    <property type="entry name" value="KxYKxGKxW"/>
</dbReference>
<dbReference type="eggNOG" id="ENOG502ZM3B">
    <property type="taxonomic scope" value="Bacteria"/>
</dbReference>
<organism evidence="3 4">
    <name type="scientific">Weissella cibaria</name>
    <dbReference type="NCBI Taxonomy" id="137591"/>
    <lineage>
        <taxon>Bacteria</taxon>
        <taxon>Bacillati</taxon>
        <taxon>Bacillota</taxon>
        <taxon>Bacilli</taxon>
        <taxon>Lactobacillales</taxon>
        <taxon>Lactobacillaceae</taxon>
        <taxon>Weissella</taxon>
    </lineage>
</organism>
<keyword evidence="4" id="KW-1185">Reference proteome</keyword>
<dbReference type="STRING" id="137591.AO080_11435"/>
<dbReference type="RefSeq" id="WP_080774794.1">
    <property type="nucleotide sequence ID" value="NZ_JALOCT010000009.1"/>
</dbReference>
<keyword evidence="1" id="KW-0732">Signal</keyword>
<keyword evidence="2" id="KW-0472">Membrane</keyword>
<accession>A0A0D1LKB4</accession>
<protein>
    <submittedName>
        <fullName evidence="3">KxYKxGKxW signal peptide</fullName>
    </submittedName>
</protein>
<evidence type="ECO:0000256" key="2">
    <source>
        <dbReference type="SAM" id="Phobius"/>
    </source>
</evidence>
<dbReference type="Pfam" id="PF19258">
    <property type="entry name" value="KxYKxGKxW_sig"/>
    <property type="match status" value="1"/>
</dbReference>
<gene>
    <name evidence="3" type="ORF">QX99_01000</name>
</gene>
<comment type="caution">
    <text evidence="3">The sequence shown here is derived from an EMBL/GenBank/DDBJ whole genome shotgun (WGS) entry which is preliminary data.</text>
</comment>
<dbReference type="EMBL" id="JWHU01000015">
    <property type="protein sequence ID" value="KIU20845.1"/>
    <property type="molecule type" value="Genomic_DNA"/>
</dbReference>
<dbReference type="NCBIfam" id="TIGR03715">
    <property type="entry name" value="KxYKxGKxW"/>
    <property type="match status" value="1"/>
</dbReference>
<feature type="transmembrane region" description="Helical" evidence="2">
    <location>
        <begin position="26"/>
        <end position="48"/>
    </location>
</feature>
<evidence type="ECO:0000313" key="3">
    <source>
        <dbReference type="EMBL" id="KIU20845.1"/>
    </source>
</evidence>
<sequence length="52" mass="5817">MNFKSLHTADFESKTHYKMYKDGKQWMYAGIMAIALGADACCAFTTSISGHH</sequence>
<evidence type="ECO:0000313" key="4">
    <source>
        <dbReference type="Proteomes" id="UP000032287"/>
    </source>
</evidence>
<proteinExistence type="predicted"/>
<dbReference type="Proteomes" id="UP000032287">
    <property type="component" value="Unassembled WGS sequence"/>
</dbReference>
<reference evidence="3 4" key="1">
    <citation type="journal article" date="2015" name="Microbiology (Mosc.)">
        <title>Genomics of the Weissella cibaria species with an examination of its metabolic traits.</title>
        <authorList>
            <person name="Lynch K.M."/>
            <person name="Lucid A."/>
            <person name="Arendt E.K."/>
            <person name="Sleator R.D."/>
            <person name="Lucey B."/>
            <person name="Coffey A."/>
        </authorList>
    </citation>
    <scope>NUCLEOTIDE SEQUENCE [LARGE SCALE GENOMIC DNA]</scope>
    <source>
        <strain evidence="3 4">MG1</strain>
    </source>
</reference>